<sequence length="136" mass="16137">MLIFAWLFSILFSLPQLFVWTTYNPFRNSQSQGWVQCTDIWSIDRYERYLLEQHQPNTNILQKNNSNWEEFVLSPLIQNGYELTHLFLVFYGPLIVLIICYALISTRLIRFAANNPRNIAKVKKIKNKVFNYGILS</sequence>
<keyword evidence="2" id="KW-1185">Reference proteome</keyword>
<name>A0ACB1A700_MELEN</name>
<comment type="caution">
    <text evidence="1">The sequence shown here is derived from an EMBL/GenBank/DDBJ whole genome shotgun (WGS) entry which is preliminary data.</text>
</comment>
<organism evidence="1 2">
    <name type="scientific">Meloidogyne enterolobii</name>
    <name type="common">Root-knot nematode worm</name>
    <name type="synonym">Meloidogyne mayaguensis</name>
    <dbReference type="NCBI Taxonomy" id="390850"/>
    <lineage>
        <taxon>Eukaryota</taxon>
        <taxon>Metazoa</taxon>
        <taxon>Ecdysozoa</taxon>
        <taxon>Nematoda</taxon>
        <taxon>Chromadorea</taxon>
        <taxon>Rhabditida</taxon>
        <taxon>Tylenchina</taxon>
        <taxon>Tylenchomorpha</taxon>
        <taxon>Tylenchoidea</taxon>
        <taxon>Meloidogynidae</taxon>
        <taxon>Meloidogyninae</taxon>
        <taxon>Meloidogyne</taxon>
    </lineage>
</organism>
<dbReference type="Proteomes" id="UP001497535">
    <property type="component" value="Unassembled WGS sequence"/>
</dbReference>
<evidence type="ECO:0000313" key="2">
    <source>
        <dbReference type="Proteomes" id="UP001497535"/>
    </source>
</evidence>
<reference evidence="1" key="1">
    <citation type="submission" date="2023-11" db="EMBL/GenBank/DDBJ databases">
        <authorList>
            <person name="Poullet M."/>
        </authorList>
    </citation>
    <scope>NUCLEOTIDE SEQUENCE</scope>
    <source>
        <strain evidence="1">E1834</strain>
    </source>
</reference>
<protein>
    <submittedName>
        <fullName evidence="1">Uncharacterized protein</fullName>
    </submittedName>
</protein>
<accession>A0ACB1A700</accession>
<evidence type="ECO:0000313" key="1">
    <source>
        <dbReference type="EMBL" id="CAK5087024.1"/>
    </source>
</evidence>
<gene>
    <name evidence="1" type="ORF">MENTE1834_LOCUS34547</name>
</gene>
<dbReference type="EMBL" id="CAVMJV010000062">
    <property type="protein sequence ID" value="CAK5087024.1"/>
    <property type="molecule type" value="Genomic_DNA"/>
</dbReference>
<proteinExistence type="predicted"/>